<feature type="non-terminal residue" evidence="1">
    <location>
        <position position="50"/>
    </location>
</feature>
<keyword evidence="2" id="KW-1185">Reference proteome</keyword>
<dbReference type="AlphaFoldDB" id="A0A8X6PUF8"/>
<protein>
    <submittedName>
        <fullName evidence="1">Uncharacterized protein</fullName>
    </submittedName>
</protein>
<comment type="caution">
    <text evidence="1">The sequence shown here is derived from an EMBL/GenBank/DDBJ whole genome shotgun (WGS) entry which is preliminary data.</text>
</comment>
<sequence length="50" mass="5459">MIVEWNDRGKQEACTLIRGRLALRCAGMEDGIVRGNRSIGLVRTEGSRGG</sequence>
<name>A0A8X6PUF8_NEPPI</name>
<accession>A0A8X6PUF8</accession>
<gene>
    <name evidence="1" type="ORF">NPIL_258211</name>
</gene>
<proteinExistence type="predicted"/>
<evidence type="ECO:0000313" key="1">
    <source>
        <dbReference type="EMBL" id="GFT84627.1"/>
    </source>
</evidence>
<dbReference type="EMBL" id="BMAW01072786">
    <property type="protein sequence ID" value="GFT84627.1"/>
    <property type="molecule type" value="Genomic_DNA"/>
</dbReference>
<organism evidence="1 2">
    <name type="scientific">Nephila pilipes</name>
    <name type="common">Giant wood spider</name>
    <name type="synonym">Nephila maculata</name>
    <dbReference type="NCBI Taxonomy" id="299642"/>
    <lineage>
        <taxon>Eukaryota</taxon>
        <taxon>Metazoa</taxon>
        <taxon>Ecdysozoa</taxon>
        <taxon>Arthropoda</taxon>
        <taxon>Chelicerata</taxon>
        <taxon>Arachnida</taxon>
        <taxon>Araneae</taxon>
        <taxon>Araneomorphae</taxon>
        <taxon>Entelegynae</taxon>
        <taxon>Araneoidea</taxon>
        <taxon>Nephilidae</taxon>
        <taxon>Nephila</taxon>
    </lineage>
</organism>
<dbReference type="Proteomes" id="UP000887013">
    <property type="component" value="Unassembled WGS sequence"/>
</dbReference>
<evidence type="ECO:0000313" key="2">
    <source>
        <dbReference type="Proteomes" id="UP000887013"/>
    </source>
</evidence>
<reference evidence="1" key="1">
    <citation type="submission" date="2020-08" db="EMBL/GenBank/DDBJ databases">
        <title>Multicomponent nature underlies the extraordinary mechanical properties of spider dragline silk.</title>
        <authorList>
            <person name="Kono N."/>
            <person name="Nakamura H."/>
            <person name="Mori M."/>
            <person name="Yoshida Y."/>
            <person name="Ohtoshi R."/>
            <person name="Malay A.D."/>
            <person name="Moran D.A.P."/>
            <person name="Tomita M."/>
            <person name="Numata K."/>
            <person name="Arakawa K."/>
        </authorList>
    </citation>
    <scope>NUCLEOTIDE SEQUENCE</scope>
</reference>